<organism evidence="2 3">
    <name type="scientific">Flavivirga aquatica</name>
    <dbReference type="NCBI Taxonomy" id="1849968"/>
    <lineage>
        <taxon>Bacteria</taxon>
        <taxon>Pseudomonadati</taxon>
        <taxon>Bacteroidota</taxon>
        <taxon>Flavobacteriia</taxon>
        <taxon>Flavobacteriales</taxon>
        <taxon>Flavobacteriaceae</taxon>
        <taxon>Flavivirga</taxon>
    </lineage>
</organism>
<dbReference type="EMBL" id="MDJD01000044">
    <property type="protein sequence ID" value="OEK07726.1"/>
    <property type="molecule type" value="Genomic_DNA"/>
</dbReference>
<dbReference type="STRING" id="1849968.A8C32_16610"/>
<keyword evidence="3" id="KW-1185">Reference proteome</keyword>
<evidence type="ECO:0000313" key="3">
    <source>
        <dbReference type="Proteomes" id="UP000095713"/>
    </source>
</evidence>
<accession>A0A1E5T8Q2</accession>
<dbReference type="InterPro" id="IPR008557">
    <property type="entry name" value="PhoX"/>
</dbReference>
<feature type="chain" id="PRO_5009186236" evidence="1">
    <location>
        <begin position="23"/>
        <end position="521"/>
    </location>
</feature>
<evidence type="ECO:0000313" key="2">
    <source>
        <dbReference type="EMBL" id="OEK07726.1"/>
    </source>
</evidence>
<evidence type="ECO:0000256" key="1">
    <source>
        <dbReference type="SAM" id="SignalP"/>
    </source>
</evidence>
<keyword evidence="1" id="KW-0732">Signal</keyword>
<feature type="signal peptide" evidence="1">
    <location>
        <begin position="1"/>
        <end position="22"/>
    </location>
</feature>
<dbReference type="PROSITE" id="PS51257">
    <property type="entry name" value="PROKAR_LIPOPROTEIN"/>
    <property type="match status" value="1"/>
</dbReference>
<dbReference type="Proteomes" id="UP000095713">
    <property type="component" value="Unassembled WGS sequence"/>
</dbReference>
<dbReference type="AlphaFoldDB" id="A0A1E5T8Q2"/>
<gene>
    <name evidence="2" type="ORF">A8C32_16610</name>
</gene>
<name>A0A1E5T8Q2_9FLAO</name>
<reference evidence="2 3" key="1">
    <citation type="submission" date="2016-05" db="EMBL/GenBank/DDBJ databases">
        <title>Draft Genome Sequence of Algibacter sp. Strain SK-16 Isolated from the Surface Water of Aburatsubo Inlet.</title>
        <authorList>
            <person name="Wong S.-K."/>
            <person name="Yoshizawa S."/>
            <person name="Nakajima Y."/>
            <person name="Ogura Y."/>
            <person name="Tetsuya H."/>
            <person name="Hamasaki K."/>
        </authorList>
    </citation>
    <scope>NUCLEOTIDE SEQUENCE [LARGE SCALE GENOMIC DNA]</scope>
    <source>
        <strain evidence="2 3">SK-16</strain>
    </source>
</reference>
<comment type="caution">
    <text evidence="2">The sequence shown here is derived from an EMBL/GenBank/DDBJ whole genome shotgun (WGS) entry which is preliminary data.</text>
</comment>
<dbReference type="RefSeq" id="WP_069830553.1">
    <property type="nucleotide sequence ID" value="NZ_MDJD01000044.1"/>
</dbReference>
<dbReference type="OrthoDB" id="727757at2"/>
<sequence>MKKLLQLFLLSLVITSTSTILTSCDVEDGKNGLDGIDGKDGENGEDFTPTPDELIALQASKTPNFLKIDATFSSSINVTPILSSEDVLESTPEFVYGSMADGAGLLAEADGTFTLINNIEADYSIARIKLNSDLKPMHGEYILNAFATAFTAQCSGSLVTPEEHGFGPMYLSGGEWGGSSKGVFATNPYKSADNADVAVMLPKLGQWSTENAVVIGKNAFAGKTVAFIGDDHADNSVPSGQLGMYVGNRGDLSNGKLYGLKVTTAGVNFEIDMIEGTEYQAEFVELNETQLDLLDAEAKSKGVMGFSRLEDIDWRKGSPSNEREIYFAVTGRDKSDLIGKGSRLGRVYKVVLDRNMLTVDDKNVPHNRYLKAKITCVLDGDKVGGKADGFHSPDNILATENYVYIQEDPNGYASLNPNITGYAKLYQYNLTTENLKTVLECDQEEAAKQSYGNTSKMWEITGMIDVTETVNNGENTFLLITQNHGWEPADGSAFTDPKANSVIEGSRKEGSVLHVITGLER</sequence>
<dbReference type="Pfam" id="PF05787">
    <property type="entry name" value="PhoX"/>
    <property type="match status" value="1"/>
</dbReference>
<proteinExistence type="predicted"/>
<protein>
    <submittedName>
        <fullName evidence="2">Phosphatase</fullName>
    </submittedName>
</protein>